<protein>
    <recommendedName>
        <fullName evidence="3">Endonuclease/exonuclease/phosphatase domain-containing protein</fullName>
    </recommendedName>
</protein>
<sequence>MSGGGEQRHHWQAQASHLFLLSRRPNPSGAFHLRRPNPSIRASSGSYAGSIQQRENLGPWSDRCFCPAHGLFCPIHPLPPLRGRRPCFLLHGRLRVTFQNPPATALGRPPGPLFVSRSDPWWICGDFNVSLHSDDVSRTARFYRSAAEDFRQLIDSAGLLIPPVSGSIFTWQGNRNGKALLKRIWTTSSAPSLRLDLSADTPTLLFFPGPASDRATRLIRSSVRQ</sequence>
<comment type="caution">
    <text evidence="1">The sequence shown here is derived from an EMBL/GenBank/DDBJ whole genome shotgun (WGS) entry which is preliminary data.</text>
</comment>
<organism evidence="1 2">
    <name type="scientific">Vanilla planifolia</name>
    <name type="common">Vanilla</name>
    <dbReference type="NCBI Taxonomy" id="51239"/>
    <lineage>
        <taxon>Eukaryota</taxon>
        <taxon>Viridiplantae</taxon>
        <taxon>Streptophyta</taxon>
        <taxon>Embryophyta</taxon>
        <taxon>Tracheophyta</taxon>
        <taxon>Spermatophyta</taxon>
        <taxon>Magnoliopsida</taxon>
        <taxon>Liliopsida</taxon>
        <taxon>Asparagales</taxon>
        <taxon>Orchidaceae</taxon>
        <taxon>Vanilloideae</taxon>
        <taxon>Vanilleae</taxon>
        <taxon>Vanilla</taxon>
    </lineage>
</organism>
<dbReference type="SUPFAM" id="SSF56219">
    <property type="entry name" value="DNase I-like"/>
    <property type="match status" value="1"/>
</dbReference>
<name>A0A835SC63_VANPL</name>
<dbReference type="EMBL" id="JADCNM010000001">
    <property type="protein sequence ID" value="KAG0501108.1"/>
    <property type="molecule type" value="Genomic_DNA"/>
</dbReference>
<gene>
    <name evidence="1" type="ORF">HPP92_001180</name>
</gene>
<evidence type="ECO:0008006" key="3">
    <source>
        <dbReference type="Google" id="ProtNLM"/>
    </source>
</evidence>
<proteinExistence type="predicted"/>
<evidence type="ECO:0000313" key="1">
    <source>
        <dbReference type="EMBL" id="KAG0501108.1"/>
    </source>
</evidence>
<accession>A0A835SC63</accession>
<dbReference type="InterPro" id="IPR036691">
    <property type="entry name" value="Endo/exonu/phosph_ase_sf"/>
</dbReference>
<reference evidence="1 2" key="1">
    <citation type="journal article" date="2020" name="Nat. Food">
        <title>A phased Vanilla planifolia genome enables genetic improvement of flavour and production.</title>
        <authorList>
            <person name="Hasing T."/>
            <person name="Tang H."/>
            <person name="Brym M."/>
            <person name="Khazi F."/>
            <person name="Huang T."/>
            <person name="Chambers A.H."/>
        </authorList>
    </citation>
    <scope>NUCLEOTIDE SEQUENCE [LARGE SCALE GENOMIC DNA]</scope>
    <source>
        <tissue evidence="1">Leaf</tissue>
    </source>
</reference>
<dbReference type="Proteomes" id="UP000639772">
    <property type="component" value="Chromosome 1"/>
</dbReference>
<dbReference type="Gene3D" id="3.60.10.10">
    <property type="entry name" value="Endonuclease/exonuclease/phosphatase"/>
    <property type="match status" value="1"/>
</dbReference>
<dbReference type="AlphaFoldDB" id="A0A835SC63"/>
<evidence type="ECO:0000313" key="2">
    <source>
        <dbReference type="Proteomes" id="UP000639772"/>
    </source>
</evidence>